<dbReference type="Pfam" id="PF13041">
    <property type="entry name" value="PPR_2"/>
    <property type="match status" value="3"/>
</dbReference>
<dbReference type="InterPro" id="IPR036404">
    <property type="entry name" value="Jacalin-like_lectin_dom_sf"/>
</dbReference>
<feature type="domain" description="Jacalin-type lectin" evidence="6">
    <location>
        <begin position="815"/>
        <end position="957"/>
    </location>
</feature>
<dbReference type="InterPro" id="IPR033734">
    <property type="entry name" value="Jacalin-like_lectin_dom_plant"/>
</dbReference>
<dbReference type="Pfam" id="PF01535">
    <property type="entry name" value="PPR"/>
    <property type="match status" value="3"/>
</dbReference>
<feature type="repeat" description="PPR" evidence="4">
    <location>
        <begin position="169"/>
        <end position="203"/>
    </location>
</feature>
<organism evidence="7 8">
    <name type="scientific">Oldenlandia corymbosa var. corymbosa</name>
    <dbReference type="NCBI Taxonomy" id="529605"/>
    <lineage>
        <taxon>Eukaryota</taxon>
        <taxon>Viridiplantae</taxon>
        <taxon>Streptophyta</taxon>
        <taxon>Embryophyta</taxon>
        <taxon>Tracheophyta</taxon>
        <taxon>Spermatophyta</taxon>
        <taxon>Magnoliopsida</taxon>
        <taxon>eudicotyledons</taxon>
        <taxon>Gunneridae</taxon>
        <taxon>Pentapetalae</taxon>
        <taxon>asterids</taxon>
        <taxon>lamiids</taxon>
        <taxon>Gentianales</taxon>
        <taxon>Rubiaceae</taxon>
        <taxon>Rubioideae</taxon>
        <taxon>Spermacoceae</taxon>
        <taxon>Hedyotis-Oldenlandia complex</taxon>
        <taxon>Oldenlandia</taxon>
    </lineage>
</organism>
<feature type="domain" description="Jacalin-type lectin" evidence="6">
    <location>
        <begin position="1284"/>
        <end position="1427"/>
    </location>
</feature>
<evidence type="ECO:0000259" key="6">
    <source>
        <dbReference type="PROSITE" id="PS51752"/>
    </source>
</evidence>
<dbReference type="Proteomes" id="UP001161247">
    <property type="component" value="Chromosome 8"/>
</dbReference>
<dbReference type="PANTHER" id="PTHR47926:SF369">
    <property type="entry name" value="DYW DOMAIN-CONTAINING PROTEIN"/>
    <property type="match status" value="1"/>
</dbReference>
<dbReference type="CDD" id="cd09612">
    <property type="entry name" value="Jacalin"/>
    <property type="match status" value="3"/>
</dbReference>
<dbReference type="InterPro" id="IPR002885">
    <property type="entry name" value="PPR_rpt"/>
</dbReference>
<feature type="region of interest" description="Disordered" evidence="5">
    <location>
        <begin position="1011"/>
        <end position="1034"/>
    </location>
</feature>
<dbReference type="GO" id="GO:0030246">
    <property type="term" value="F:carbohydrate binding"/>
    <property type="evidence" value="ECO:0007669"/>
    <property type="project" value="UniProtKB-KW"/>
</dbReference>
<dbReference type="InterPro" id="IPR011990">
    <property type="entry name" value="TPR-like_helical_dom_sf"/>
</dbReference>
<dbReference type="PANTHER" id="PTHR47926">
    <property type="entry name" value="PENTATRICOPEPTIDE REPEAT-CONTAINING PROTEIN"/>
    <property type="match status" value="1"/>
</dbReference>
<keyword evidence="2" id="KW-0430">Lectin</keyword>
<protein>
    <submittedName>
        <fullName evidence="7">OLC1v1018087C1</fullName>
    </submittedName>
</protein>
<comment type="similarity">
    <text evidence="1">Belongs to the jacalin lectin family.</text>
</comment>
<dbReference type="GO" id="GO:0099402">
    <property type="term" value="P:plant organ development"/>
    <property type="evidence" value="ECO:0007669"/>
    <property type="project" value="UniProtKB-ARBA"/>
</dbReference>
<dbReference type="SMART" id="SM00915">
    <property type="entry name" value="Jacalin"/>
    <property type="match status" value="3"/>
</dbReference>
<feature type="compositionally biased region" description="Basic and acidic residues" evidence="5">
    <location>
        <begin position="1015"/>
        <end position="1029"/>
    </location>
</feature>
<dbReference type="FunFam" id="1.25.40.10:FF:000158">
    <property type="entry name" value="pentatricopeptide repeat-containing protein At2g33680"/>
    <property type="match status" value="1"/>
</dbReference>
<accession>A0AAV1EAS8</accession>
<feature type="repeat" description="PPR" evidence="4">
    <location>
        <begin position="239"/>
        <end position="273"/>
    </location>
</feature>
<dbReference type="PROSITE" id="PS51752">
    <property type="entry name" value="JACALIN_LECTIN"/>
    <property type="match status" value="3"/>
</dbReference>
<evidence type="ECO:0000256" key="1">
    <source>
        <dbReference type="ARBA" id="ARBA00006568"/>
    </source>
</evidence>
<dbReference type="SUPFAM" id="SSF51101">
    <property type="entry name" value="Mannose-binding lectins"/>
    <property type="match status" value="3"/>
</dbReference>
<dbReference type="FunFam" id="2.100.10.30:FF:000001">
    <property type="entry name" value="Jacalin-related lectin 33"/>
    <property type="match status" value="2"/>
</dbReference>
<dbReference type="Pfam" id="PF01419">
    <property type="entry name" value="Jacalin"/>
    <property type="match status" value="3"/>
</dbReference>
<feature type="repeat" description="PPR" evidence="4">
    <location>
        <begin position="470"/>
        <end position="504"/>
    </location>
</feature>
<dbReference type="GO" id="GO:0009451">
    <property type="term" value="P:RNA modification"/>
    <property type="evidence" value="ECO:0007669"/>
    <property type="project" value="InterPro"/>
</dbReference>
<evidence type="ECO:0000256" key="2">
    <source>
        <dbReference type="ARBA" id="ARBA00022734"/>
    </source>
</evidence>
<feature type="repeat" description="PPR" evidence="4">
    <location>
        <begin position="505"/>
        <end position="540"/>
    </location>
</feature>
<dbReference type="Gene3D" id="1.25.40.10">
    <property type="entry name" value="Tetratricopeptide repeat domain"/>
    <property type="match status" value="3"/>
</dbReference>
<dbReference type="FunFam" id="1.25.40.10:FF:000393">
    <property type="entry name" value="Pentatricopeptide repeat-containing protein At1g20230"/>
    <property type="match status" value="1"/>
</dbReference>
<feature type="compositionally biased region" description="Polar residues" evidence="5">
    <location>
        <begin position="67"/>
        <end position="80"/>
    </location>
</feature>
<dbReference type="PROSITE" id="PS51375">
    <property type="entry name" value="PPR"/>
    <property type="match status" value="7"/>
</dbReference>
<feature type="repeat" description="PPR" evidence="4">
    <location>
        <begin position="375"/>
        <end position="409"/>
    </location>
</feature>
<feature type="repeat" description="PPR" evidence="4">
    <location>
        <begin position="340"/>
        <end position="374"/>
    </location>
</feature>
<feature type="domain" description="Jacalin-type lectin" evidence="6">
    <location>
        <begin position="1056"/>
        <end position="1228"/>
    </location>
</feature>
<dbReference type="InterPro" id="IPR001229">
    <property type="entry name" value="Jacalin-like_lectin_dom"/>
</dbReference>
<evidence type="ECO:0000313" key="7">
    <source>
        <dbReference type="EMBL" id="CAI9116823.1"/>
    </source>
</evidence>
<reference evidence="7" key="1">
    <citation type="submission" date="2023-03" db="EMBL/GenBank/DDBJ databases">
        <authorList>
            <person name="Julca I."/>
        </authorList>
    </citation>
    <scope>NUCLEOTIDE SEQUENCE</scope>
</reference>
<evidence type="ECO:0000313" key="8">
    <source>
        <dbReference type="Proteomes" id="UP001161247"/>
    </source>
</evidence>
<feature type="repeat" description="PPR" evidence="4">
    <location>
        <begin position="204"/>
        <end position="238"/>
    </location>
</feature>
<dbReference type="NCBIfam" id="TIGR00756">
    <property type="entry name" value="PPR"/>
    <property type="match status" value="7"/>
</dbReference>
<dbReference type="EMBL" id="OX459125">
    <property type="protein sequence ID" value="CAI9116823.1"/>
    <property type="molecule type" value="Genomic_DNA"/>
</dbReference>
<evidence type="ECO:0000256" key="3">
    <source>
        <dbReference type="ARBA" id="ARBA00022737"/>
    </source>
</evidence>
<evidence type="ECO:0000256" key="5">
    <source>
        <dbReference type="SAM" id="MobiDB-lite"/>
    </source>
</evidence>
<evidence type="ECO:0000256" key="4">
    <source>
        <dbReference type="PROSITE-ProRule" id="PRU00708"/>
    </source>
</evidence>
<sequence>MVTTVDNYVSYSVAVELFHQLQRVNKCTEFALIRLPTSSKTLSNGVILHTGKIIHPKLPETHHKSSKPTTQFRNAIQRPQTSVSDAHINYLCKNGRLNEAIESLESSNYGASARGNSGDGETGRLIHGMVIKCGMTFQVRVNNAILAVYGKCRCLDLARRFFDSMEFRDTVSWNAMITGYCNAGNISEAQRLFNSMRDQGFEPGLVTWNILIASYSQLGELDMVMELMKEMESYRILPDIFTWTSMISGFAQSNRKSQAWDFFELMIAAGVQPNEITLISLISTCASLKDLKKGRELHAWAVKEGFGDNVLVANSLVDMYSKCAKLEDALLVFDNLSARDVYTWNSMIGGYCLGGYCGQANNLFLKMQESDVRPNVVTWNTMIAGYMQNGDEGQALELFHKMEKDGQTKPDTASWNTLIGGYVQNGDKDKGFWINLDSELSVSNSLVDTFAKSGNIEYSIAVFNSLLRKDIISWNTLIAAYVIHGRPSDAIELFAQMKTTAISPNRGTFASMISAYGLAGMFDEGNHLFSEMIRDCDISPDLDHYAAMVNLCGRCGKLEEAVEVINNMTIEPNSSIWAALLTGSSVQGNTKLAIYAAERLLQLEPEDAVINRLVLQLYGLCGIAQGSVASQKFKKRKDSEEAHGWGWIRDKNTVRLFVGGNCSKQISGVMDTWIDRMGIKRRRSDYSDWLPIEEDESEETNGIHSEKLAFAFALSKATGASRPVRVVKNGRMCKEMVTVLAKIIGRPGKNQPLFSSVDTQLYFQATPRDGMKRSTRRGFIYKHHKSSKKTSLQLLSEDSTVVQFFLKMDYGKSHTISVGPWGGQDGYHWDDGVYTGIRQLVISHGAGIDAIQIEYDRNGTSVWSDKHGGSGGTNIDKVRLDYPDEFLTSIHGYYGSLHERGPAFVRSLAFESNKRTLGRYGIEQGTYFSFPMTQGKIVGFHGKCGWYLDAIGVYLEPITSTKLIIPSNSLVHSQRSAFQGVEKFEYSMLQGNGYDLILAVRHKERYYNGNYTPDHLSRQRQTSDSREFSRAQSQNKLVNAAPAKIEKVASRNSQDVVTYGPWGGNGGSLFDDGVYDGIKEIHLSRNVGIVSIRVCYDLNGQPEWGDKNGGTGGFKSDRVTSLLAGHFFQFLFVKQPLAMMKHLLKLLQIVFDYPSEILTHITGYYGPAMGMGPNIIKSLTFYTTKGKYGPYGDEQGQPFSTKLKEGAIVGFHGRKGLFVDAIGVHLLEGKALPVHVSNSTSNSIILKSLPNNTEVNNKPQWSFRLRKYGLMGEAVQKIVKDPAPFGPGPWGGEGGKPWDDGVFTGIKQIILTRTDAICSIEFEYDRNGQSVWSVKHGNSSGLPGNRIKLDYPHEVLIRISGYYSPLRNGQGTKVVKSLMFYTSRRNYGPFGEEVGQYFSSATTEGKVVGFHGRSGMYLDAIGVHMQHWLGNQRSPKLSLRNIFY</sequence>
<gene>
    <name evidence="7" type="ORF">OLC1_LOCUS23013</name>
</gene>
<proteinExistence type="inferred from homology"/>
<dbReference type="Gene3D" id="2.100.10.30">
    <property type="entry name" value="Jacalin-like lectin domain"/>
    <property type="match status" value="3"/>
</dbReference>
<feature type="region of interest" description="Disordered" evidence="5">
    <location>
        <begin position="58"/>
        <end position="80"/>
    </location>
</feature>
<dbReference type="GO" id="GO:0003723">
    <property type="term" value="F:RNA binding"/>
    <property type="evidence" value="ECO:0007669"/>
    <property type="project" value="InterPro"/>
</dbReference>
<keyword evidence="8" id="KW-1185">Reference proteome</keyword>
<dbReference type="InterPro" id="IPR046960">
    <property type="entry name" value="PPR_At4g14850-like_plant"/>
</dbReference>
<keyword evidence="3" id="KW-0677">Repeat</keyword>
<name>A0AAV1EAS8_OLDCO</name>
<dbReference type="FunFam" id="1.25.40.10:FF:000475">
    <property type="entry name" value="Pentatricopeptide repeat-containing protein At5g40410, mitochondrial"/>
    <property type="match status" value="1"/>
</dbReference>